<dbReference type="InterPro" id="IPR043519">
    <property type="entry name" value="NT_sf"/>
</dbReference>
<proteinExistence type="predicted"/>
<accession>A0A326UD32</accession>
<dbReference type="OrthoDB" id="5643411at2"/>
<dbReference type="Pfam" id="PF13427">
    <property type="entry name" value="AadA_C"/>
    <property type="match status" value="1"/>
</dbReference>
<evidence type="ECO:0000259" key="3">
    <source>
        <dbReference type="Pfam" id="PF13427"/>
    </source>
</evidence>
<feature type="domain" description="Polymerase nucleotidyl transferase" evidence="2">
    <location>
        <begin position="33"/>
        <end position="79"/>
    </location>
</feature>
<dbReference type="EMBL" id="QKUF01000004">
    <property type="protein sequence ID" value="PZW32624.1"/>
    <property type="molecule type" value="Genomic_DNA"/>
</dbReference>
<name>A0A326UD32_THEHA</name>
<dbReference type="Proteomes" id="UP000248806">
    <property type="component" value="Unassembled WGS sequence"/>
</dbReference>
<dbReference type="AlphaFoldDB" id="A0A326UD32"/>
<dbReference type="InterPro" id="IPR002934">
    <property type="entry name" value="Polymerase_NTP_transf_dom"/>
</dbReference>
<dbReference type="GO" id="GO:0016779">
    <property type="term" value="F:nucleotidyltransferase activity"/>
    <property type="evidence" value="ECO:0007669"/>
    <property type="project" value="InterPro"/>
</dbReference>
<gene>
    <name evidence="4" type="ORF">EI42_01716</name>
</gene>
<keyword evidence="1 4" id="KW-0808">Transferase</keyword>
<evidence type="ECO:0000259" key="2">
    <source>
        <dbReference type="Pfam" id="PF01909"/>
    </source>
</evidence>
<dbReference type="RefSeq" id="WP_111320840.1">
    <property type="nucleotide sequence ID" value="NZ_BIFX01000002.1"/>
</dbReference>
<evidence type="ECO:0000256" key="1">
    <source>
        <dbReference type="ARBA" id="ARBA00022679"/>
    </source>
</evidence>
<evidence type="ECO:0000313" key="4">
    <source>
        <dbReference type="EMBL" id="PZW32624.1"/>
    </source>
</evidence>
<organism evidence="4 5">
    <name type="scientific">Thermosporothrix hazakensis</name>
    <dbReference type="NCBI Taxonomy" id="644383"/>
    <lineage>
        <taxon>Bacteria</taxon>
        <taxon>Bacillati</taxon>
        <taxon>Chloroflexota</taxon>
        <taxon>Ktedonobacteria</taxon>
        <taxon>Ktedonobacterales</taxon>
        <taxon>Thermosporotrichaceae</taxon>
        <taxon>Thermosporothrix</taxon>
    </lineage>
</organism>
<protein>
    <submittedName>
        <fullName evidence="4">Nucleotidyltransferase-like protein</fullName>
    </submittedName>
</protein>
<dbReference type="Pfam" id="PF01909">
    <property type="entry name" value="NTP_transf_2"/>
    <property type="match status" value="1"/>
</dbReference>
<feature type="domain" description="Adenylyltransferase AadA C-terminal" evidence="3">
    <location>
        <begin position="146"/>
        <end position="257"/>
    </location>
</feature>
<reference evidence="4 5" key="1">
    <citation type="submission" date="2018-06" db="EMBL/GenBank/DDBJ databases">
        <title>Genomic Encyclopedia of Archaeal and Bacterial Type Strains, Phase II (KMG-II): from individual species to whole genera.</title>
        <authorList>
            <person name="Goeker M."/>
        </authorList>
    </citation>
    <scope>NUCLEOTIDE SEQUENCE [LARGE SCALE GENOMIC DNA]</scope>
    <source>
        <strain evidence="4 5">ATCC BAA-1881</strain>
    </source>
</reference>
<dbReference type="CDD" id="cd05403">
    <property type="entry name" value="NT_KNTase_like"/>
    <property type="match status" value="1"/>
</dbReference>
<comment type="caution">
    <text evidence="4">The sequence shown here is derived from an EMBL/GenBank/DDBJ whole genome shotgun (WGS) entry which is preliminary data.</text>
</comment>
<dbReference type="Gene3D" id="3.30.460.10">
    <property type="entry name" value="Beta Polymerase, domain 2"/>
    <property type="match status" value="1"/>
</dbReference>
<evidence type="ECO:0000313" key="5">
    <source>
        <dbReference type="Proteomes" id="UP000248806"/>
    </source>
</evidence>
<dbReference type="SUPFAM" id="SSF81301">
    <property type="entry name" value="Nucleotidyltransferase"/>
    <property type="match status" value="1"/>
</dbReference>
<dbReference type="InterPro" id="IPR025184">
    <property type="entry name" value="AadA_C"/>
</dbReference>
<sequence length="262" mass="29613">MNTTPTPYADVNAVLNELATQLQALLGSHFCGMYLYGSLALGDFDPQQSDIDFLVVTDAELPDELIEELKAFHERFARSGSPWAENIEAAYVPREALRHTEPTEARYPQVEKEFPFLLAPLEIGWSFQRHTLYTCGVRVAGPEPRELFEPVAPEDLQRAAAAIVNLWLGEIHSPEWLDWARSRKNQAFVVLTLCRVLYVLETAQIASKPQAARWAQANLGERWSGLIERSLAGKYAEEDAPEEDLQETLALIQYMAEQIRAR</sequence>
<keyword evidence="5" id="KW-1185">Reference proteome</keyword>